<protein>
    <submittedName>
        <fullName evidence="2">Uncharacterized protein LOC109548674 isoform X1</fullName>
    </submittedName>
</protein>
<evidence type="ECO:0000313" key="1">
    <source>
        <dbReference type="Proteomes" id="UP000245320"/>
    </source>
</evidence>
<organism evidence="1 2">
    <name type="scientific">Tursiops truncatus</name>
    <name type="common">Atlantic bottle-nosed dolphin</name>
    <name type="synonym">Delphinus truncatus</name>
    <dbReference type="NCBI Taxonomy" id="9739"/>
    <lineage>
        <taxon>Eukaryota</taxon>
        <taxon>Metazoa</taxon>
        <taxon>Chordata</taxon>
        <taxon>Craniata</taxon>
        <taxon>Vertebrata</taxon>
        <taxon>Euteleostomi</taxon>
        <taxon>Mammalia</taxon>
        <taxon>Eutheria</taxon>
        <taxon>Laurasiatheria</taxon>
        <taxon>Artiodactyla</taxon>
        <taxon>Whippomorpha</taxon>
        <taxon>Cetacea</taxon>
        <taxon>Odontoceti</taxon>
        <taxon>Delphinidae</taxon>
        <taxon>Tursiops</taxon>
    </lineage>
</organism>
<sequence length="129" mass="13392">MAPSSAPGSPAGDSARAAYYGPGSGQCGLELALPSVFLVCSVNLCCAVPLTPPSGSWESLWTLTPSSWPSDPVNPDIAVTDEDGNCKAAVCKACAFWNYLYAKITFAHHVQPGGSDLIHSVVSHPLPFS</sequence>
<gene>
    <name evidence="2" type="primary">LOC109548674</name>
</gene>
<dbReference type="RefSeq" id="XP_033699993.1">
    <property type="nucleotide sequence ID" value="XM_033844102.1"/>
</dbReference>
<proteinExistence type="predicted"/>
<dbReference type="AlphaFoldDB" id="A0A6J3QD21"/>
<accession>A0A6J3QD21</accession>
<reference evidence="2" key="1">
    <citation type="submission" date="2025-08" db="UniProtKB">
        <authorList>
            <consortium name="RefSeq"/>
        </authorList>
    </citation>
    <scope>IDENTIFICATION</scope>
    <source>
        <tissue evidence="2">Spleen</tissue>
    </source>
</reference>
<dbReference type="Proteomes" id="UP000245320">
    <property type="component" value="Chromosome 19"/>
</dbReference>
<dbReference type="InParanoid" id="A0A6J3QD21"/>
<name>A0A6J3QD21_TURTR</name>
<keyword evidence="1" id="KW-1185">Reference proteome</keyword>
<evidence type="ECO:0000313" key="2">
    <source>
        <dbReference type="RefSeq" id="XP_033699993.1"/>
    </source>
</evidence>